<reference evidence="4 5" key="1">
    <citation type="submission" date="2015-11" db="EMBL/GenBank/DDBJ databases">
        <authorList>
            <person name="Zhang Y."/>
            <person name="Guo Z."/>
        </authorList>
    </citation>
    <scope>NUCLEOTIDE SEQUENCE [LARGE SCALE GENOMIC DNA]</scope>
    <source>
        <strain evidence="4 5">KCTC 12086</strain>
    </source>
</reference>
<dbReference type="PANTHER" id="PTHR42776">
    <property type="entry name" value="SERINE PEPTIDASE S9 FAMILY MEMBER"/>
    <property type="match status" value="1"/>
</dbReference>
<keyword evidence="5" id="KW-1185">Reference proteome</keyword>
<evidence type="ECO:0000256" key="2">
    <source>
        <dbReference type="SAM" id="SignalP"/>
    </source>
</evidence>
<evidence type="ECO:0000256" key="1">
    <source>
        <dbReference type="ARBA" id="ARBA00022801"/>
    </source>
</evidence>
<organism evidence="4 5">
    <name type="scientific">Pseudoalteromonas phenolica</name>
    <dbReference type="NCBI Taxonomy" id="161398"/>
    <lineage>
        <taxon>Bacteria</taxon>
        <taxon>Pseudomonadati</taxon>
        <taxon>Pseudomonadota</taxon>
        <taxon>Gammaproteobacteria</taxon>
        <taxon>Alteromonadales</taxon>
        <taxon>Pseudoalteromonadaceae</taxon>
        <taxon>Pseudoalteromonas</taxon>
    </lineage>
</organism>
<dbReference type="InterPro" id="IPR029058">
    <property type="entry name" value="AB_hydrolase_fold"/>
</dbReference>
<evidence type="ECO:0000259" key="3">
    <source>
        <dbReference type="Pfam" id="PF00326"/>
    </source>
</evidence>
<name>A0A0S2JXD1_9GAMM</name>
<dbReference type="Gene3D" id="3.40.50.1820">
    <property type="entry name" value="alpha/beta hydrolase"/>
    <property type="match status" value="1"/>
</dbReference>
<keyword evidence="1 4" id="KW-0378">Hydrolase</keyword>
<dbReference type="InterPro" id="IPR001375">
    <property type="entry name" value="Peptidase_S9_cat"/>
</dbReference>
<gene>
    <name evidence="4" type="ORF">PP2015_205</name>
</gene>
<dbReference type="AlphaFoldDB" id="A0A0S2JXD1"/>
<dbReference type="Pfam" id="PF00326">
    <property type="entry name" value="Peptidase_S9"/>
    <property type="match status" value="1"/>
</dbReference>
<dbReference type="GO" id="GO:0004252">
    <property type="term" value="F:serine-type endopeptidase activity"/>
    <property type="evidence" value="ECO:0007669"/>
    <property type="project" value="TreeGrafter"/>
</dbReference>
<dbReference type="STRING" id="161398.PP2015_205"/>
<dbReference type="EMBL" id="CP013187">
    <property type="protein sequence ID" value="ALO40732.1"/>
    <property type="molecule type" value="Genomic_DNA"/>
</dbReference>
<dbReference type="GO" id="GO:0006508">
    <property type="term" value="P:proteolysis"/>
    <property type="evidence" value="ECO:0007669"/>
    <property type="project" value="InterPro"/>
</dbReference>
<dbReference type="PATRIC" id="fig|161398.10.peg.212"/>
<feature type="signal peptide" evidence="2">
    <location>
        <begin position="1"/>
        <end position="35"/>
    </location>
</feature>
<dbReference type="Proteomes" id="UP000061457">
    <property type="component" value="Chromosome I"/>
</dbReference>
<dbReference type="SUPFAM" id="SSF82171">
    <property type="entry name" value="DPP6 N-terminal domain-like"/>
    <property type="match status" value="1"/>
</dbReference>
<dbReference type="KEGG" id="pphe:PP2015_205"/>
<feature type="domain" description="Peptidase S9 prolyl oligopeptidase catalytic" evidence="3">
    <location>
        <begin position="616"/>
        <end position="821"/>
    </location>
</feature>
<protein>
    <submittedName>
        <fullName evidence="4">Hydrolase</fullName>
    </submittedName>
</protein>
<keyword evidence="2" id="KW-0732">Signal</keyword>
<evidence type="ECO:0000313" key="5">
    <source>
        <dbReference type="Proteomes" id="UP000061457"/>
    </source>
</evidence>
<feature type="chain" id="PRO_5006600833" evidence="2">
    <location>
        <begin position="36"/>
        <end position="831"/>
    </location>
</feature>
<proteinExistence type="predicted"/>
<evidence type="ECO:0000313" key="4">
    <source>
        <dbReference type="EMBL" id="ALO40732.1"/>
    </source>
</evidence>
<dbReference type="Gene3D" id="2.130.10.10">
    <property type="entry name" value="YVTN repeat-like/Quinoprotein amine dehydrogenase"/>
    <property type="match status" value="1"/>
</dbReference>
<dbReference type="PANTHER" id="PTHR42776:SF4">
    <property type="entry name" value="ACYLAMINO-ACID-RELEASING ENZYME"/>
    <property type="match status" value="1"/>
</dbReference>
<dbReference type="InterPro" id="IPR015943">
    <property type="entry name" value="WD40/YVTN_repeat-like_dom_sf"/>
</dbReference>
<dbReference type="SUPFAM" id="SSF53474">
    <property type="entry name" value="alpha/beta-Hydrolases"/>
    <property type="match status" value="1"/>
</dbReference>
<sequence>MCYIGAIIFPTIGASMKLTTVATLLFSALSTQLVAAELDANKVKFIGPLADTATIKPNNTPYQAAIINNLLPKLQSDSKTLSILGKKVTWQPLGDVNDLTIAGLQAIKFNFSAERFVQGKLKLNGIEKAHVFLNGETLSGSKEYDINAVTGDHQVVIVVEQADDWKKVSLEYLPKAEHDIITLTTKETRALSAKQLFDAPTINSVSISPNGEYYVVTERHYQSNHGNKAINKTTLTDEEGKVLYRFDGLSANQIKWRADSKQVVFVRNKAVTVLNLKDLEEKVVAEQLDGAYGFQYFDNNTLVFAWSKSDKSKHTLVKHFRGLEDRWSYARNNSQIFMLDINSGFINPITEGKLSHSLADFDNKAGTILVTRNPSDYAKPPHMLTELVEVNLKDNQQTVLGQYRTFSSAKYADDGIYVVAGPDFANGLGRAIPENMLANNYDGQLYKLDRQGKNAKALSKSFDPAIGSMQVLRNDDVVIKVTERDTQQLYLYDESKARFTKLKTGFDVVGRFSISDERNPDLLVTGTQASHPQQLKRLDISKNRAKTLWDSKALAYDNSEIATLSEFNFTNKEGVEIKGRVYTPHNLDENKQYPALVYYYGGTSPVSRGFTGRYPFNLWAAQGYVVYVLQPTGATGFGQEFSAKHVNAWGEYTANDIIEGTKKFLAAHPYVNKDKVGNLGASYGGFMTMLLATKTDLFSASISHAGISNITSYWGQGWWGYLYSGEASKNSFPWNNPKLYSDHSPVFHADKVNSPLLLIHGDADTNVPPGESHNMYTALKLLGKDVELIEYKGTDHQVFARDRRFHWWDTMLAYFDMHLKDQPQWWQYIYK</sequence>
<accession>A0A0S2JXD1</accession>